<accession>A5KPP3</accession>
<feature type="region of interest" description="Disordered" evidence="1">
    <location>
        <begin position="1"/>
        <end position="31"/>
    </location>
</feature>
<proteinExistence type="predicted"/>
<dbReference type="AlphaFoldDB" id="A5KPP3"/>
<evidence type="ECO:0000256" key="1">
    <source>
        <dbReference type="SAM" id="MobiDB-lite"/>
    </source>
</evidence>
<reference evidence="2 3" key="2">
    <citation type="submission" date="2007-04" db="EMBL/GenBank/DDBJ databases">
        <title>Draft genome sequence of Ruminococcus torques (ATCC 27756).</title>
        <authorList>
            <person name="Sudarsanam P."/>
            <person name="Ley R."/>
            <person name="Guruge J."/>
            <person name="Turnbaugh P.J."/>
            <person name="Mahowald M."/>
            <person name="Liep D."/>
            <person name="Gordon J."/>
        </authorList>
    </citation>
    <scope>NUCLEOTIDE SEQUENCE [LARGE SCALE GENOMIC DNA]</scope>
    <source>
        <strain evidence="2 3">ATCC 27756</strain>
    </source>
</reference>
<dbReference type="PaxDb" id="411460-RUMTOR_02227"/>
<protein>
    <submittedName>
        <fullName evidence="2">Uncharacterized protein</fullName>
    </submittedName>
</protein>
<evidence type="ECO:0000313" key="3">
    <source>
        <dbReference type="Proteomes" id="UP000003577"/>
    </source>
</evidence>
<organism evidence="2 3">
    <name type="scientific">[Ruminococcus] torques ATCC 27756</name>
    <dbReference type="NCBI Taxonomy" id="411460"/>
    <lineage>
        <taxon>Bacteria</taxon>
        <taxon>Bacillati</taxon>
        <taxon>Bacillota</taxon>
        <taxon>Clostridia</taxon>
        <taxon>Lachnospirales</taxon>
        <taxon>Lachnospiraceae</taxon>
        <taxon>Mediterraneibacter</taxon>
    </lineage>
</organism>
<reference evidence="2 3" key="1">
    <citation type="submission" date="2007-03" db="EMBL/GenBank/DDBJ databases">
        <authorList>
            <person name="Fulton L."/>
            <person name="Clifton S."/>
            <person name="Fulton B."/>
            <person name="Xu J."/>
            <person name="Minx P."/>
            <person name="Pepin K.H."/>
            <person name="Johnson M."/>
            <person name="Thiruvilangam P."/>
            <person name="Bhonagiri V."/>
            <person name="Nash W.E."/>
            <person name="Mardis E.R."/>
            <person name="Wilson R.K."/>
        </authorList>
    </citation>
    <scope>NUCLEOTIDE SEQUENCE [LARGE SCALE GENOMIC DNA]</scope>
    <source>
        <strain evidence="2 3">ATCC 27756</strain>
    </source>
</reference>
<evidence type="ECO:0000313" key="2">
    <source>
        <dbReference type="EMBL" id="EDK23547.1"/>
    </source>
</evidence>
<sequence>MICKKMRGTKKRRKKKIGKPTKEKAARCRKM</sequence>
<feature type="compositionally biased region" description="Basic residues" evidence="1">
    <location>
        <begin position="1"/>
        <end position="19"/>
    </location>
</feature>
<name>A5KPP3_9FIRM</name>
<feature type="compositionally biased region" description="Basic and acidic residues" evidence="1">
    <location>
        <begin position="20"/>
        <end position="31"/>
    </location>
</feature>
<dbReference type="EMBL" id="AAVP02000013">
    <property type="protein sequence ID" value="EDK23547.1"/>
    <property type="molecule type" value="Genomic_DNA"/>
</dbReference>
<comment type="caution">
    <text evidence="2">The sequence shown here is derived from an EMBL/GenBank/DDBJ whole genome shotgun (WGS) entry which is preliminary data.</text>
</comment>
<gene>
    <name evidence="2" type="ORF">RUMTOR_02227</name>
</gene>
<dbReference type="HOGENOM" id="CLU_3398280_0_0_9"/>
<dbReference type="Proteomes" id="UP000003577">
    <property type="component" value="Unassembled WGS sequence"/>
</dbReference>